<sequence length="838" mass="92416">MSMLLNLTDSAAGDLSLTGGKGANLHRLSAMDGVHVPGGFVVTTEAFRALCAGVVASQGEAFRAVATPAELTRAGGEIRQAIRDIRIPEEFLRELTAALSSYPSDALFAVRSSATAEDLPDASFAGQQDSYLNVRANHIPRAVMDCFASLYNDRAVAYRMKNSYCHEDVAIAVVVQEMVPAQVSGVLFTADPMTSDRLTCVIEAVEGLGEELVSGHKTPFTWRLRGEKIKTDSKAAPPLSDSGAQELAAIGKRIEAAFGAPQDIEWCWVDGRFSIVQSRAITTLYPLPESHDGLKRVFVSAGHMQMMTDVMLPLGMSFMKLIALLRMEEVGGRLYIDVTHDTKSAYGKKMIRTKLSATDPLTSQAIEEVLARKDYIHSIPKGPGSFSSFGGWLPMVREGMRHYRRNDPADIDRYIDRMVNLVARLEKRLEPLSGMAAIEAIMEDQKQLSKIIYDASGFGMVLATQFILQKIDAMGKILTGEDHISNRLSKSVEHNPTSEMGLALSEVADLARAYPAVVGYLEAAGEAFRMEDLRHAEGGDAVADAFEKFLRQYGMRATGEIDISKTRFRENPAELVSTMLTNIRTLPKGHGKASFEQGRREMEALIEELAALAQQKLGARKAKKLRRYISFFRNYVGTREYPKYFWICRYDVYKRALMREAKRLVEQGVLREPGDMFYLYLEELRETVRTGRVDYAIIDRRKKDYAHFATPTPPRVIFSDGEVPEMAYQKDIPTGALPGLGVSSGVVEGRARVVGSIEDAVMEKGDILVTSFTDPSWTPVFVSIAGLVTEVGGMMTHGAVITREYALPAVVGVVGATRLIRDGDRIRINGDKGYVELL</sequence>
<comment type="caution">
    <text evidence="6">The sequence shown here is derived from an EMBL/GenBank/DDBJ whole genome shotgun (WGS) entry which is preliminary data.</text>
</comment>
<dbReference type="InterPro" id="IPR002192">
    <property type="entry name" value="PPDK_AMP/ATP-bd"/>
</dbReference>
<dbReference type="InterPro" id="IPR051549">
    <property type="entry name" value="PEP_Utilizing_Enz"/>
</dbReference>
<evidence type="ECO:0000256" key="3">
    <source>
        <dbReference type="SAM" id="Coils"/>
    </source>
</evidence>
<protein>
    <submittedName>
        <fullName evidence="6">Prodigiosin synthesizing transferase PigC</fullName>
        <ecNumber evidence="6">6.4.-.-</ecNumber>
    </submittedName>
</protein>
<keyword evidence="2" id="KW-0067">ATP-binding</keyword>
<evidence type="ECO:0000259" key="4">
    <source>
        <dbReference type="Pfam" id="PF00391"/>
    </source>
</evidence>
<keyword evidence="6" id="KW-0436">Ligase</keyword>
<dbReference type="InterPro" id="IPR036637">
    <property type="entry name" value="Phosphohistidine_dom_sf"/>
</dbReference>
<name>A0A644XN35_9ZZZZ</name>
<keyword evidence="6" id="KW-0808">Transferase</keyword>
<evidence type="ECO:0000259" key="5">
    <source>
        <dbReference type="Pfam" id="PF01326"/>
    </source>
</evidence>
<dbReference type="GO" id="GO:0005524">
    <property type="term" value="F:ATP binding"/>
    <property type="evidence" value="ECO:0007669"/>
    <property type="project" value="UniProtKB-KW"/>
</dbReference>
<gene>
    <name evidence="6" type="primary">pigC_4</name>
    <name evidence="6" type="ORF">SDC9_61855</name>
</gene>
<feature type="domain" description="PEP-utilising enzyme mobile" evidence="4">
    <location>
        <begin position="763"/>
        <end position="833"/>
    </location>
</feature>
<dbReference type="GO" id="GO:0016874">
    <property type="term" value="F:ligase activity"/>
    <property type="evidence" value="ECO:0007669"/>
    <property type="project" value="UniProtKB-KW"/>
</dbReference>
<accession>A0A644XN35</accession>
<dbReference type="Gene3D" id="3.50.30.10">
    <property type="entry name" value="Phosphohistidine domain"/>
    <property type="match status" value="1"/>
</dbReference>
<dbReference type="EMBL" id="VSSQ01002450">
    <property type="protein sequence ID" value="MPM15484.1"/>
    <property type="molecule type" value="Genomic_DNA"/>
</dbReference>
<dbReference type="InterPro" id="IPR008279">
    <property type="entry name" value="PEP-util_enz_mobile_dom"/>
</dbReference>
<dbReference type="PANTHER" id="PTHR43615:SF1">
    <property type="entry name" value="PPDK_N DOMAIN-CONTAINING PROTEIN"/>
    <property type="match status" value="1"/>
</dbReference>
<keyword evidence="3" id="KW-0175">Coiled coil</keyword>
<dbReference type="NCBIfam" id="NF004880">
    <property type="entry name" value="PRK06241.2-1"/>
    <property type="match status" value="1"/>
</dbReference>
<feature type="domain" description="Pyruvate phosphate dikinase AMP/ATP-binding" evidence="5">
    <location>
        <begin position="227"/>
        <end position="284"/>
    </location>
</feature>
<dbReference type="FunFam" id="3.50.30.10:FF:000007">
    <property type="entry name" value="Phosphoenolpyruvate synthase"/>
    <property type="match status" value="1"/>
</dbReference>
<dbReference type="GO" id="GO:0016301">
    <property type="term" value="F:kinase activity"/>
    <property type="evidence" value="ECO:0007669"/>
    <property type="project" value="InterPro"/>
</dbReference>
<proteinExistence type="predicted"/>
<dbReference type="SUPFAM" id="SSF56059">
    <property type="entry name" value="Glutathione synthetase ATP-binding domain-like"/>
    <property type="match status" value="1"/>
</dbReference>
<evidence type="ECO:0000256" key="2">
    <source>
        <dbReference type="ARBA" id="ARBA00022840"/>
    </source>
</evidence>
<dbReference type="EC" id="6.4.-.-" evidence="6"/>
<dbReference type="InterPro" id="IPR013815">
    <property type="entry name" value="ATP_grasp_subdomain_1"/>
</dbReference>
<dbReference type="Pfam" id="PF00391">
    <property type="entry name" value="PEP-utilizers"/>
    <property type="match status" value="1"/>
</dbReference>
<dbReference type="AlphaFoldDB" id="A0A644XN35"/>
<keyword evidence="1" id="KW-0547">Nucleotide-binding</keyword>
<dbReference type="Gene3D" id="3.30.470.20">
    <property type="entry name" value="ATP-grasp fold, B domain"/>
    <property type="match status" value="1"/>
</dbReference>
<dbReference type="SUPFAM" id="SSF52009">
    <property type="entry name" value="Phosphohistidine domain"/>
    <property type="match status" value="1"/>
</dbReference>
<evidence type="ECO:0000256" key="1">
    <source>
        <dbReference type="ARBA" id="ARBA00022741"/>
    </source>
</evidence>
<dbReference type="Pfam" id="PF01326">
    <property type="entry name" value="PPDK_N"/>
    <property type="match status" value="2"/>
</dbReference>
<dbReference type="Gene3D" id="3.30.1490.20">
    <property type="entry name" value="ATP-grasp fold, A domain"/>
    <property type="match status" value="1"/>
</dbReference>
<feature type="domain" description="Pyruvate phosphate dikinase AMP/ATP-binding" evidence="5">
    <location>
        <begin position="17"/>
        <end position="224"/>
    </location>
</feature>
<feature type="coiled-coil region" evidence="3">
    <location>
        <begin position="595"/>
        <end position="622"/>
    </location>
</feature>
<evidence type="ECO:0000313" key="6">
    <source>
        <dbReference type="EMBL" id="MPM15484.1"/>
    </source>
</evidence>
<organism evidence="6">
    <name type="scientific">bioreactor metagenome</name>
    <dbReference type="NCBI Taxonomy" id="1076179"/>
    <lineage>
        <taxon>unclassified sequences</taxon>
        <taxon>metagenomes</taxon>
        <taxon>ecological metagenomes</taxon>
    </lineage>
</organism>
<dbReference type="PANTHER" id="PTHR43615">
    <property type="entry name" value="PHOSPHOENOLPYRUVATE SYNTHASE-RELATED"/>
    <property type="match status" value="1"/>
</dbReference>
<reference evidence="6" key="1">
    <citation type="submission" date="2019-08" db="EMBL/GenBank/DDBJ databases">
        <authorList>
            <person name="Kucharzyk K."/>
            <person name="Murdoch R.W."/>
            <person name="Higgins S."/>
            <person name="Loffler F."/>
        </authorList>
    </citation>
    <scope>NUCLEOTIDE SEQUENCE</scope>
</reference>